<dbReference type="Proteomes" id="UP000821853">
    <property type="component" value="Unassembled WGS sequence"/>
</dbReference>
<gene>
    <name evidence="2" type="ORF">HPB48_001342</name>
</gene>
<dbReference type="AlphaFoldDB" id="A0A9J6GVZ2"/>
<feature type="region of interest" description="Disordered" evidence="1">
    <location>
        <begin position="382"/>
        <end position="417"/>
    </location>
</feature>
<feature type="region of interest" description="Disordered" evidence="1">
    <location>
        <begin position="1"/>
        <end position="101"/>
    </location>
</feature>
<accession>A0A9J6GVZ2</accession>
<feature type="compositionally biased region" description="Basic residues" evidence="1">
    <location>
        <begin position="407"/>
        <end position="417"/>
    </location>
</feature>
<feature type="compositionally biased region" description="Polar residues" evidence="1">
    <location>
        <begin position="384"/>
        <end position="404"/>
    </location>
</feature>
<evidence type="ECO:0000313" key="2">
    <source>
        <dbReference type="EMBL" id="KAH9379057.1"/>
    </source>
</evidence>
<reference evidence="2 3" key="1">
    <citation type="journal article" date="2020" name="Cell">
        <title>Large-Scale Comparative Analyses of Tick Genomes Elucidate Their Genetic Diversity and Vector Capacities.</title>
        <authorList>
            <consortium name="Tick Genome and Microbiome Consortium (TIGMIC)"/>
            <person name="Jia N."/>
            <person name="Wang J."/>
            <person name="Shi W."/>
            <person name="Du L."/>
            <person name="Sun Y."/>
            <person name="Zhan W."/>
            <person name="Jiang J.F."/>
            <person name="Wang Q."/>
            <person name="Zhang B."/>
            <person name="Ji P."/>
            <person name="Bell-Sakyi L."/>
            <person name="Cui X.M."/>
            <person name="Yuan T.T."/>
            <person name="Jiang B.G."/>
            <person name="Yang W.F."/>
            <person name="Lam T.T."/>
            <person name="Chang Q.C."/>
            <person name="Ding S.J."/>
            <person name="Wang X.J."/>
            <person name="Zhu J.G."/>
            <person name="Ruan X.D."/>
            <person name="Zhao L."/>
            <person name="Wei J.T."/>
            <person name="Ye R.Z."/>
            <person name="Que T.C."/>
            <person name="Du C.H."/>
            <person name="Zhou Y.H."/>
            <person name="Cheng J.X."/>
            <person name="Dai P.F."/>
            <person name="Guo W.B."/>
            <person name="Han X.H."/>
            <person name="Huang E.J."/>
            <person name="Li L.F."/>
            <person name="Wei W."/>
            <person name="Gao Y.C."/>
            <person name="Liu J.Z."/>
            <person name="Shao H.Z."/>
            <person name="Wang X."/>
            <person name="Wang C.C."/>
            <person name="Yang T.C."/>
            <person name="Huo Q.B."/>
            <person name="Li W."/>
            <person name="Chen H.Y."/>
            <person name="Chen S.E."/>
            <person name="Zhou L.G."/>
            <person name="Ni X.B."/>
            <person name="Tian J.H."/>
            <person name="Sheng Y."/>
            <person name="Liu T."/>
            <person name="Pan Y.S."/>
            <person name="Xia L.Y."/>
            <person name="Li J."/>
            <person name="Zhao F."/>
            <person name="Cao W.C."/>
        </authorList>
    </citation>
    <scope>NUCLEOTIDE SEQUENCE [LARGE SCALE GENOMIC DNA]</scope>
    <source>
        <strain evidence="2">HaeL-2018</strain>
    </source>
</reference>
<proteinExistence type="predicted"/>
<dbReference type="EMBL" id="JABSTR010000009">
    <property type="protein sequence ID" value="KAH9379057.1"/>
    <property type="molecule type" value="Genomic_DNA"/>
</dbReference>
<sequence length="417" mass="45603">MASARTPTDDPNANLAPPSNPPEEMIEANDIDITSPPAPTTEEEISSPWIEVVRRSLRRRPPSTSKSAPESPPTPALRHRPSTHQPWQPPLPSDGFKIGIRPRNGLQLSRADPITLTASIAREIGLPTTPARFQLRVRAEQKVIVVSTPSPAAARALESLQKIVVFGNRHKVSVYPITPDNSCRGVIHSIAQEHPEEYVKSLISHPGYEVLPARRLGKSKAFVITFRGKRVPYYVYVNQPLLRCYPYHRTVAFCTLCHQTAHRADVCPSPPATPKCNVCGAPLNEPQHMCTPRCGLCKGPHTTASKPAPSGTCPPCTRPRKLRTSPHRMGPAGRAPPLLAGDATGDLTVRAQDQAEITVEGHHTVGQPPRNVRPARHAIEITPQGRNASHPETNAWPASQSTGTPRAKNHATRMHRR</sequence>
<dbReference type="VEuPathDB" id="VectorBase:HLOH_045575"/>
<comment type="caution">
    <text evidence="2">The sequence shown here is derived from an EMBL/GenBank/DDBJ whole genome shotgun (WGS) entry which is preliminary data.</text>
</comment>
<organism evidence="2 3">
    <name type="scientific">Haemaphysalis longicornis</name>
    <name type="common">Bush tick</name>
    <dbReference type="NCBI Taxonomy" id="44386"/>
    <lineage>
        <taxon>Eukaryota</taxon>
        <taxon>Metazoa</taxon>
        <taxon>Ecdysozoa</taxon>
        <taxon>Arthropoda</taxon>
        <taxon>Chelicerata</taxon>
        <taxon>Arachnida</taxon>
        <taxon>Acari</taxon>
        <taxon>Parasitiformes</taxon>
        <taxon>Ixodida</taxon>
        <taxon>Ixodoidea</taxon>
        <taxon>Ixodidae</taxon>
        <taxon>Haemaphysalinae</taxon>
        <taxon>Haemaphysalis</taxon>
    </lineage>
</organism>
<evidence type="ECO:0000313" key="3">
    <source>
        <dbReference type="Proteomes" id="UP000821853"/>
    </source>
</evidence>
<evidence type="ECO:0000256" key="1">
    <source>
        <dbReference type="SAM" id="MobiDB-lite"/>
    </source>
</evidence>
<name>A0A9J6GVZ2_HAELO</name>
<protein>
    <submittedName>
        <fullName evidence="2">Uncharacterized protein</fullName>
    </submittedName>
</protein>
<keyword evidence="3" id="KW-1185">Reference proteome</keyword>